<dbReference type="EMBL" id="LR904316">
    <property type="protein sequence ID" value="CAD7252753.1"/>
    <property type="molecule type" value="Genomic_DNA"/>
</dbReference>
<feature type="transmembrane region" description="Helical" evidence="7">
    <location>
        <begin position="327"/>
        <end position="344"/>
    </location>
</feature>
<dbReference type="SUPFAM" id="SSF103473">
    <property type="entry name" value="MFS general substrate transporter"/>
    <property type="match status" value="3"/>
</dbReference>
<feature type="transmembrane region" description="Helical" evidence="7">
    <location>
        <begin position="804"/>
        <end position="822"/>
    </location>
</feature>
<evidence type="ECO:0000256" key="1">
    <source>
        <dbReference type="ARBA" id="ARBA00004141"/>
    </source>
</evidence>
<feature type="transmembrane region" description="Helical" evidence="7">
    <location>
        <begin position="391"/>
        <end position="413"/>
    </location>
</feature>
<feature type="transmembrane region" description="Helical" evidence="7">
    <location>
        <begin position="350"/>
        <end position="370"/>
    </location>
</feature>
<feature type="transmembrane region" description="Helical" evidence="7">
    <location>
        <begin position="266"/>
        <end position="286"/>
    </location>
</feature>
<feature type="transmembrane region" description="Helical" evidence="7">
    <location>
        <begin position="1035"/>
        <end position="1055"/>
    </location>
</feature>
<feature type="non-terminal residue" evidence="8">
    <location>
        <position position="1"/>
    </location>
</feature>
<dbReference type="GO" id="GO:0055120">
    <property type="term" value="C:striated muscle dense body"/>
    <property type="evidence" value="ECO:0007669"/>
    <property type="project" value="TreeGrafter"/>
</dbReference>
<dbReference type="GO" id="GO:0005886">
    <property type="term" value="C:plasma membrane"/>
    <property type="evidence" value="ECO:0007669"/>
    <property type="project" value="TreeGrafter"/>
</dbReference>
<dbReference type="PANTHER" id="PTHR19444:SF13">
    <property type="entry name" value="PROTEIN UNC-93 HOMOLOG A"/>
    <property type="match status" value="1"/>
</dbReference>
<dbReference type="AlphaFoldDB" id="A0A7R9AEX0"/>
<evidence type="ECO:0000313" key="9">
    <source>
        <dbReference type="Proteomes" id="UP000677054"/>
    </source>
</evidence>
<evidence type="ECO:0008006" key="10">
    <source>
        <dbReference type="Google" id="ProtNLM"/>
    </source>
</evidence>
<evidence type="ECO:0000256" key="7">
    <source>
        <dbReference type="SAM" id="Phobius"/>
    </source>
</evidence>
<comment type="subcellular location">
    <subcellularLocation>
        <location evidence="1">Membrane</location>
        <topology evidence="1">Multi-pass membrane protein</topology>
    </subcellularLocation>
</comment>
<evidence type="ECO:0000256" key="4">
    <source>
        <dbReference type="ARBA" id="ARBA00022989"/>
    </source>
</evidence>
<dbReference type="GO" id="GO:0015459">
    <property type="term" value="F:potassium channel regulator activity"/>
    <property type="evidence" value="ECO:0007669"/>
    <property type="project" value="TreeGrafter"/>
</dbReference>
<keyword evidence="9" id="KW-1185">Reference proteome</keyword>
<feature type="transmembrane region" description="Helical" evidence="7">
    <location>
        <begin position="46"/>
        <end position="66"/>
    </location>
</feature>
<protein>
    <recommendedName>
        <fullName evidence="10">UNC93-like protein</fullName>
    </recommendedName>
</protein>
<name>A0A7R9AEX0_9CRUS</name>
<proteinExistence type="inferred from homology"/>
<keyword evidence="4 7" id="KW-1133">Transmembrane helix</keyword>
<gene>
    <name evidence="8" type="ORF">DSTB1V02_LOCUS12508</name>
</gene>
<dbReference type="PANTHER" id="PTHR19444">
    <property type="entry name" value="UNC-93 RELATED"/>
    <property type="match status" value="1"/>
</dbReference>
<evidence type="ECO:0000256" key="3">
    <source>
        <dbReference type="ARBA" id="ARBA00022692"/>
    </source>
</evidence>
<keyword evidence="3 7" id="KW-0812">Transmembrane</keyword>
<keyword evidence="5 7" id="KW-0472">Membrane</keyword>
<feature type="transmembrane region" description="Helical" evidence="7">
    <location>
        <begin position="111"/>
        <end position="128"/>
    </location>
</feature>
<dbReference type="Pfam" id="PF05978">
    <property type="entry name" value="UNC-93"/>
    <property type="match status" value="3"/>
</dbReference>
<feature type="transmembrane region" description="Helical" evidence="7">
    <location>
        <begin position="134"/>
        <end position="154"/>
    </location>
</feature>
<feature type="transmembrane region" description="Helical" evidence="7">
    <location>
        <begin position="939"/>
        <end position="962"/>
    </location>
</feature>
<dbReference type="InterPro" id="IPR036259">
    <property type="entry name" value="MFS_trans_sf"/>
</dbReference>
<accession>A0A7R9AEX0</accession>
<dbReference type="OrthoDB" id="78663at2759"/>
<evidence type="ECO:0000256" key="2">
    <source>
        <dbReference type="ARBA" id="ARBA00009172"/>
    </source>
</evidence>
<dbReference type="GO" id="GO:0006937">
    <property type="term" value="P:regulation of muscle contraction"/>
    <property type="evidence" value="ECO:0007669"/>
    <property type="project" value="TreeGrafter"/>
</dbReference>
<feature type="region of interest" description="Disordered" evidence="6">
    <location>
        <begin position="168"/>
        <end position="215"/>
    </location>
</feature>
<evidence type="ECO:0000256" key="6">
    <source>
        <dbReference type="SAM" id="MobiDB-lite"/>
    </source>
</evidence>
<feature type="transmembrane region" description="Helical" evidence="7">
    <location>
        <begin position="780"/>
        <end position="797"/>
    </location>
</feature>
<feature type="transmembrane region" description="Helical" evidence="7">
    <location>
        <begin position="872"/>
        <end position="898"/>
    </location>
</feature>
<dbReference type="EMBL" id="CAJPEV010004799">
    <property type="protein sequence ID" value="CAG0902328.1"/>
    <property type="molecule type" value="Genomic_DNA"/>
</dbReference>
<dbReference type="Gene3D" id="1.20.1250.20">
    <property type="entry name" value="MFS general substrate transporter like domains"/>
    <property type="match status" value="4"/>
</dbReference>
<dbReference type="InterPro" id="IPR010291">
    <property type="entry name" value="Ion_channel_UNC-93"/>
</dbReference>
<dbReference type="InterPro" id="IPR051951">
    <property type="entry name" value="UNC-93_regulatory"/>
</dbReference>
<feature type="transmembrane region" description="Helical" evidence="7">
    <location>
        <begin position="550"/>
        <end position="572"/>
    </location>
</feature>
<evidence type="ECO:0000256" key="5">
    <source>
        <dbReference type="ARBA" id="ARBA00023136"/>
    </source>
</evidence>
<feature type="transmembrane region" description="Helical" evidence="7">
    <location>
        <begin position="458"/>
        <end position="481"/>
    </location>
</feature>
<comment type="similarity">
    <text evidence="2">Belongs to the unc-93 family.</text>
</comment>
<reference evidence="8" key="1">
    <citation type="submission" date="2020-11" db="EMBL/GenBank/DDBJ databases">
        <authorList>
            <person name="Tran Van P."/>
        </authorList>
    </citation>
    <scope>NUCLEOTIDE SEQUENCE</scope>
</reference>
<dbReference type="GO" id="GO:0043266">
    <property type="term" value="P:regulation of potassium ion transport"/>
    <property type="evidence" value="ECO:0007669"/>
    <property type="project" value="TreeGrafter"/>
</dbReference>
<feature type="transmembrane region" description="Helical" evidence="7">
    <location>
        <begin position="667"/>
        <end position="687"/>
    </location>
</feature>
<feature type="transmembrane region" description="Helical" evidence="7">
    <location>
        <begin position="72"/>
        <end position="90"/>
    </location>
</feature>
<sequence>MFSERQDFVGCAWGIRYIGYMMACFHAANSSCSFLSGWLVKYVDRLYIFIFAGLLHASTLLALFFWHPSPDHAWAFFVVAGAWGICDAVWQAQVNGLLGVLSKGKEKEAFSAYKVTESLGFVVAFFISSRLCTVYKLSLLVAFLVLGMIAYFILEYIEAKSSRETKLKKEDRCMKSPSHVTKRRRGKASVREPSASGREPSAASGKELRGGGRSRSGLSFRLSSFSVLRITHQCHTAATVATVMTVETGTDDDVIRRKKRVIWKNVLVVSTSFLLLFLSFSTVSNLQSSINARHGLGTASLVTVYGFLVFSSLFLTTFAIERLTAKWTIFACSVVYLGFIAAQFEPTAWTLLPSAAAVGLAAAPLWSAKCTYLTVAGDAYAEVTGQERQAVIMRFFGVFFMLFQGAGIFGNLVSSTVLGIGSSGGRNTTRNVEEMCGVNFCESAIEENENLERPDEKAIQILSGTLVAVACLSSGLVAFFLDPLHRLGGRREESSGADGGMQFALATLRQLKTPRQALISFLVFFGGLEQGFLGSDYTKDFVGCAWGIRYIGYMMACFHAANSSCSFLSGWLVKYVDRLYIFIFAGLLHASTLLALFFWHPSPDHAWAFFVVAGAWGICDAVWQAQVNGLLGVLSKGKEKEAFSAYKVTESLGFVVAFFISSRLCTVYKLSLLVAFLVLGMIAYFILEYIEAKSSRETKVEENPLKAATSTIDNDVTFRSLFDREARRTMEARKEKRRIWKNNLIISFSFVLLFFSYSTVGNLQSTINAEHGLGTTSLSVLYTGLVLSSLFLTTVSLKTLSPKWTIFLCCLLYVPYMGAQFYPTAWTLIPSAVVIGMAAAPLWSAKCTYLTVAGNAYAELSREEKGVVITRFFGVFFMLFQVAGVLGNVISSVGLVTWGSNEKQNYTQEVEEDVSRCGVNFCEEEVGRNENLARPNEQAIHIISGIAMSMPLIAAALVAFFLDPLQRTEEEKDDSKPKIREIFTIAMSTIMQFKQPYQALLSLAIFFGGVEQGFITSDYTKDFVGCAWGIRYIGYMMACFHAANSSCSFLSGWLVKYVDRLYIFIFAGLLHASTLL</sequence>
<feature type="transmembrane region" description="Helical" evidence="7">
    <location>
        <begin position="298"/>
        <end position="320"/>
    </location>
</feature>
<evidence type="ECO:0000313" key="8">
    <source>
        <dbReference type="EMBL" id="CAD7252753.1"/>
    </source>
</evidence>
<feature type="transmembrane region" description="Helical" evidence="7">
    <location>
        <begin position="517"/>
        <end position="538"/>
    </location>
</feature>
<feature type="transmembrane region" description="Helical" evidence="7">
    <location>
        <begin position="17"/>
        <end position="39"/>
    </location>
</feature>
<feature type="transmembrane region" description="Helical" evidence="7">
    <location>
        <begin position="579"/>
        <end position="599"/>
    </location>
</feature>
<dbReference type="Proteomes" id="UP000677054">
    <property type="component" value="Unassembled WGS sequence"/>
</dbReference>
<organism evidence="8">
    <name type="scientific">Darwinula stevensoni</name>
    <dbReference type="NCBI Taxonomy" id="69355"/>
    <lineage>
        <taxon>Eukaryota</taxon>
        <taxon>Metazoa</taxon>
        <taxon>Ecdysozoa</taxon>
        <taxon>Arthropoda</taxon>
        <taxon>Crustacea</taxon>
        <taxon>Oligostraca</taxon>
        <taxon>Ostracoda</taxon>
        <taxon>Podocopa</taxon>
        <taxon>Podocopida</taxon>
        <taxon>Darwinulocopina</taxon>
        <taxon>Darwinuloidea</taxon>
        <taxon>Darwinulidae</taxon>
        <taxon>Darwinula</taxon>
    </lineage>
</organism>
<feature type="transmembrane region" description="Helical" evidence="7">
    <location>
        <begin position="743"/>
        <end position="760"/>
    </location>
</feature>
<feature type="transmembrane region" description="Helical" evidence="7">
    <location>
        <begin position="828"/>
        <end position="852"/>
    </location>
</feature>
<feature type="transmembrane region" description="Helical" evidence="7">
    <location>
        <begin position="997"/>
        <end position="1015"/>
    </location>
</feature>